<comment type="caution">
    <text evidence="2">The sequence shown here is derived from an EMBL/GenBank/DDBJ whole genome shotgun (WGS) entry which is preliminary data.</text>
</comment>
<feature type="region of interest" description="Disordered" evidence="1">
    <location>
        <begin position="146"/>
        <end position="176"/>
    </location>
</feature>
<name>A0A6S7IET1_PARCT</name>
<accession>A0A6S7IET1</accession>
<reference evidence="2" key="1">
    <citation type="submission" date="2020-04" db="EMBL/GenBank/DDBJ databases">
        <authorList>
            <person name="Alioto T."/>
            <person name="Alioto T."/>
            <person name="Gomez Garrido J."/>
        </authorList>
    </citation>
    <scope>NUCLEOTIDE SEQUENCE</scope>
    <source>
        <strain evidence="2">A484AB</strain>
    </source>
</reference>
<protein>
    <submittedName>
        <fullName evidence="2">Uncharacterized protein</fullName>
    </submittedName>
</protein>
<gene>
    <name evidence="2" type="ORF">PACLA_8A087706</name>
</gene>
<feature type="compositionally biased region" description="Low complexity" evidence="1">
    <location>
        <begin position="8"/>
        <end position="20"/>
    </location>
</feature>
<dbReference type="AlphaFoldDB" id="A0A6S7IET1"/>
<evidence type="ECO:0000256" key="1">
    <source>
        <dbReference type="SAM" id="MobiDB-lite"/>
    </source>
</evidence>
<evidence type="ECO:0000313" key="3">
    <source>
        <dbReference type="Proteomes" id="UP001152795"/>
    </source>
</evidence>
<organism evidence="2 3">
    <name type="scientific">Paramuricea clavata</name>
    <name type="common">Red gorgonian</name>
    <name type="synonym">Violescent sea-whip</name>
    <dbReference type="NCBI Taxonomy" id="317549"/>
    <lineage>
        <taxon>Eukaryota</taxon>
        <taxon>Metazoa</taxon>
        <taxon>Cnidaria</taxon>
        <taxon>Anthozoa</taxon>
        <taxon>Octocorallia</taxon>
        <taxon>Malacalcyonacea</taxon>
        <taxon>Plexauridae</taxon>
        <taxon>Paramuricea</taxon>
    </lineage>
</organism>
<keyword evidence="3" id="KW-1185">Reference proteome</keyword>
<evidence type="ECO:0000313" key="2">
    <source>
        <dbReference type="EMBL" id="CAB4002018.1"/>
    </source>
</evidence>
<dbReference type="EMBL" id="CACRXK020004234">
    <property type="protein sequence ID" value="CAB4002018.1"/>
    <property type="molecule type" value="Genomic_DNA"/>
</dbReference>
<feature type="region of interest" description="Disordered" evidence="1">
    <location>
        <begin position="1"/>
        <end position="26"/>
    </location>
</feature>
<feature type="compositionally biased region" description="Acidic residues" evidence="1">
    <location>
        <begin position="167"/>
        <end position="176"/>
    </location>
</feature>
<proteinExistence type="predicted"/>
<sequence>MDTEGDGSESLPSSSSNPSESGKRKSYIASKGRTRIYLYEQFIPWTELKGELNFATEKQLADFLMKAYLSGQESAVKWVMFSTPVRMNEDVTATKTHDEHSRRQLLSESTISELSRHDEKTLTALEHPEVEDSDADDRLDLDKMEQTRSSLHDDEKTLTALEHPEAEDSDTDDSLDLDEIEQTKSALINDVMDKTFPEEEVFDMLLGEDDEFEDPELSLIEDNPQHADFPNTPKDSIPVPNVLPLKLSEMEKCIVFTDKILELLQKIHGSHCNRPGCCKTWEFKKPYVGSCLVVTWKCSSGHFGGSWSSQPMFNKMRAGNLLLYPAFSCLEIHL</sequence>
<feature type="compositionally biased region" description="Basic and acidic residues" evidence="1">
    <location>
        <begin position="146"/>
        <end position="166"/>
    </location>
</feature>
<dbReference type="Proteomes" id="UP001152795">
    <property type="component" value="Unassembled WGS sequence"/>
</dbReference>